<evidence type="ECO:0000313" key="1">
    <source>
        <dbReference type="EMBL" id="GGS28548.1"/>
    </source>
</evidence>
<organism evidence="1 2">
    <name type="scientific">Streptomyces humidus</name>
    <dbReference type="NCBI Taxonomy" id="52259"/>
    <lineage>
        <taxon>Bacteria</taxon>
        <taxon>Bacillati</taxon>
        <taxon>Actinomycetota</taxon>
        <taxon>Actinomycetes</taxon>
        <taxon>Kitasatosporales</taxon>
        <taxon>Streptomycetaceae</taxon>
        <taxon>Streptomyces</taxon>
    </lineage>
</organism>
<reference evidence="1" key="2">
    <citation type="submission" date="2020-09" db="EMBL/GenBank/DDBJ databases">
        <authorList>
            <person name="Sun Q."/>
            <person name="Ohkuma M."/>
        </authorList>
    </citation>
    <scope>NUCLEOTIDE SEQUENCE</scope>
    <source>
        <strain evidence="1">JCM 4386</strain>
    </source>
</reference>
<sequence length="67" mass="7414">MGPGLRPPRRLARTAAQPPRLRALLSGVPLPAKANLLLRWARKADRHAIYVPLTSPLGADFPREVIR</sequence>
<dbReference type="AlphaFoldDB" id="A0A918GBE6"/>
<protein>
    <submittedName>
        <fullName evidence="1">Uncharacterized protein</fullName>
    </submittedName>
</protein>
<name>A0A918GBE6_9ACTN</name>
<comment type="caution">
    <text evidence="1">The sequence shown here is derived from an EMBL/GenBank/DDBJ whole genome shotgun (WGS) entry which is preliminary data.</text>
</comment>
<accession>A0A918GBE6</accession>
<dbReference type="EMBL" id="BMTL01000056">
    <property type="protein sequence ID" value="GGS28548.1"/>
    <property type="molecule type" value="Genomic_DNA"/>
</dbReference>
<dbReference type="Proteomes" id="UP000606194">
    <property type="component" value="Unassembled WGS sequence"/>
</dbReference>
<reference evidence="1" key="1">
    <citation type="journal article" date="2014" name="Int. J. Syst. Evol. Microbiol.">
        <title>Complete genome sequence of Corynebacterium casei LMG S-19264T (=DSM 44701T), isolated from a smear-ripened cheese.</title>
        <authorList>
            <consortium name="US DOE Joint Genome Institute (JGI-PGF)"/>
            <person name="Walter F."/>
            <person name="Albersmeier A."/>
            <person name="Kalinowski J."/>
            <person name="Ruckert C."/>
        </authorList>
    </citation>
    <scope>NUCLEOTIDE SEQUENCE</scope>
    <source>
        <strain evidence="1">JCM 4386</strain>
    </source>
</reference>
<keyword evidence="2" id="KW-1185">Reference proteome</keyword>
<proteinExistence type="predicted"/>
<gene>
    <name evidence="1" type="ORF">GCM10010269_79100</name>
</gene>
<evidence type="ECO:0000313" key="2">
    <source>
        <dbReference type="Proteomes" id="UP000606194"/>
    </source>
</evidence>